<dbReference type="Proteomes" id="UP000724874">
    <property type="component" value="Unassembled WGS sequence"/>
</dbReference>
<organism evidence="2 3">
    <name type="scientific">Gymnopilus junonius</name>
    <name type="common">Spectacular rustgill mushroom</name>
    <name type="synonym">Gymnopilus spectabilis subsp. junonius</name>
    <dbReference type="NCBI Taxonomy" id="109634"/>
    <lineage>
        <taxon>Eukaryota</taxon>
        <taxon>Fungi</taxon>
        <taxon>Dikarya</taxon>
        <taxon>Basidiomycota</taxon>
        <taxon>Agaricomycotina</taxon>
        <taxon>Agaricomycetes</taxon>
        <taxon>Agaricomycetidae</taxon>
        <taxon>Agaricales</taxon>
        <taxon>Agaricineae</taxon>
        <taxon>Hymenogastraceae</taxon>
        <taxon>Gymnopilus</taxon>
    </lineage>
</organism>
<comment type="caution">
    <text evidence="2">The sequence shown here is derived from an EMBL/GenBank/DDBJ whole genome shotgun (WGS) entry which is preliminary data.</text>
</comment>
<evidence type="ECO:0000313" key="2">
    <source>
        <dbReference type="EMBL" id="KAF8883495.1"/>
    </source>
</evidence>
<feature type="non-terminal residue" evidence="2">
    <location>
        <position position="1"/>
    </location>
</feature>
<keyword evidence="1" id="KW-1133">Transmembrane helix</keyword>
<feature type="transmembrane region" description="Helical" evidence="1">
    <location>
        <begin position="14"/>
        <end position="31"/>
    </location>
</feature>
<keyword evidence="3" id="KW-1185">Reference proteome</keyword>
<keyword evidence="1" id="KW-0812">Transmembrane</keyword>
<name>A0A9P5NFG6_GYMJU</name>
<accession>A0A9P5NFG6</accession>
<feature type="non-terminal residue" evidence="2">
    <location>
        <position position="91"/>
    </location>
</feature>
<dbReference type="EMBL" id="JADNYJ010000115">
    <property type="protein sequence ID" value="KAF8883495.1"/>
    <property type="molecule type" value="Genomic_DNA"/>
</dbReference>
<keyword evidence="1" id="KW-0472">Membrane</keyword>
<sequence>SGDPRFARPSPSPLKRLALVIFLAFLFWLGFQMRSGLLERKKDSKVIYASRYSKDHKFRPAASPVITETLKDGRIRIRGALPTPTDSPTPP</sequence>
<gene>
    <name evidence="2" type="ORF">CPB84DRAFT_1626229</name>
</gene>
<proteinExistence type="predicted"/>
<evidence type="ECO:0000313" key="3">
    <source>
        <dbReference type="Proteomes" id="UP000724874"/>
    </source>
</evidence>
<dbReference type="OrthoDB" id="2538110at2759"/>
<protein>
    <submittedName>
        <fullName evidence="2">Uncharacterized protein</fullName>
    </submittedName>
</protein>
<dbReference type="AlphaFoldDB" id="A0A9P5NFG6"/>
<evidence type="ECO:0000256" key="1">
    <source>
        <dbReference type="SAM" id="Phobius"/>
    </source>
</evidence>
<reference evidence="2" key="1">
    <citation type="submission" date="2020-11" db="EMBL/GenBank/DDBJ databases">
        <authorList>
            <consortium name="DOE Joint Genome Institute"/>
            <person name="Ahrendt S."/>
            <person name="Riley R."/>
            <person name="Andreopoulos W."/>
            <person name="LaButti K."/>
            <person name="Pangilinan J."/>
            <person name="Ruiz-duenas F.J."/>
            <person name="Barrasa J.M."/>
            <person name="Sanchez-Garcia M."/>
            <person name="Camarero S."/>
            <person name="Miyauchi S."/>
            <person name="Serrano A."/>
            <person name="Linde D."/>
            <person name="Babiker R."/>
            <person name="Drula E."/>
            <person name="Ayuso-Fernandez I."/>
            <person name="Pacheco R."/>
            <person name="Padilla G."/>
            <person name="Ferreira P."/>
            <person name="Barriuso J."/>
            <person name="Kellner H."/>
            <person name="Castanera R."/>
            <person name="Alfaro M."/>
            <person name="Ramirez L."/>
            <person name="Pisabarro A.G."/>
            <person name="Kuo A."/>
            <person name="Tritt A."/>
            <person name="Lipzen A."/>
            <person name="He G."/>
            <person name="Yan M."/>
            <person name="Ng V."/>
            <person name="Cullen D."/>
            <person name="Martin F."/>
            <person name="Rosso M.-N."/>
            <person name="Henrissat B."/>
            <person name="Hibbett D."/>
            <person name="Martinez A.T."/>
            <person name="Grigoriev I.V."/>
        </authorList>
    </citation>
    <scope>NUCLEOTIDE SEQUENCE</scope>
    <source>
        <strain evidence="2">AH 44721</strain>
    </source>
</reference>